<dbReference type="AlphaFoldDB" id="A0A916QMG4"/>
<proteinExistence type="predicted"/>
<dbReference type="GO" id="GO:0016209">
    <property type="term" value="F:antioxidant activity"/>
    <property type="evidence" value="ECO:0007669"/>
    <property type="project" value="InterPro"/>
</dbReference>
<dbReference type="InterPro" id="IPR000866">
    <property type="entry name" value="AhpC/TSA"/>
</dbReference>
<gene>
    <name evidence="2" type="ORF">GCM10011403_23850</name>
</gene>
<accession>A0A916QMG4</accession>
<evidence type="ECO:0000313" key="2">
    <source>
        <dbReference type="EMBL" id="GFZ79990.1"/>
    </source>
</evidence>
<dbReference type="EMBL" id="BMIY01000010">
    <property type="protein sequence ID" value="GFZ79990.1"/>
    <property type="molecule type" value="Genomic_DNA"/>
</dbReference>
<comment type="caution">
    <text evidence="2">The sequence shown here is derived from an EMBL/GenBank/DDBJ whole genome shotgun (WGS) entry which is preliminary data.</text>
</comment>
<dbReference type="SUPFAM" id="SSF52833">
    <property type="entry name" value="Thioredoxin-like"/>
    <property type="match status" value="1"/>
</dbReference>
<sequence length="206" mass="22940">MIRIPVSAILALLAARPSVSQWLKRFSLYLTVVLFSSASYAQEFVWAPDFPEGSKLPPINAPDQNGNPLSLSDLTGPNGLVLVLSRSFDWCPYCIGQLQDLVEVAPRFKEMGLGVATMTYDTFEHLQAAEVDYGTTFPLLRDEDTKHFMAMGVLNTEYEPGSRAYGIPYPGIFLLRPDGTIHAKFAEEDYRVRPAFELVMEAAQTL</sequence>
<dbReference type="Gene3D" id="3.40.30.10">
    <property type="entry name" value="Glutaredoxin"/>
    <property type="match status" value="1"/>
</dbReference>
<name>A0A916QMG4_9GAMM</name>
<dbReference type="InterPro" id="IPR036249">
    <property type="entry name" value="Thioredoxin-like_sf"/>
</dbReference>
<reference evidence="2" key="1">
    <citation type="journal article" date="2014" name="Int. J. Syst. Evol. Microbiol.">
        <title>Complete genome sequence of Corynebacterium casei LMG S-19264T (=DSM 44701T), isolated from a smear-ripened cheese.</title>
        <authorList>
            <consortium name="US DOE Joint Genome Institute (JGI-PGF)"/>
            <person name="Walter F."/>
            <person name="Albersmeier A."/>
            <person name="Kalinowski J."/>
            <person name="Ruckert C."/>
        </authorList>
    </citation>
    <scope>NUCLEOTIDE SEQUENCE</scope>
    <source>
        <strain evidence="2">CGMCC 1.15425</strain>
    </source>
</reference>
<feature type="domain" description="Thioredoxin" evidence="1">
    <location>
        <begin position="50"/>
        <end position="206"/>
    </location>
</feature>
<dbReference type="GO" id="GO:0016491">
    <property type="term" value="F:oxidoreductase activity"/>
    <property type="evidence" value="ECO:0007669"/>
    <property type="project" value="InterPro"/>
</dbReference>
<dbReference type="Proteomes" id="UP000627715">
    <property type="component" value="Unassembled WGS sequence"/>
</dbReference>
<reference evidence="2" key="2">
    <citation type="submission" date="2020-09" db="EMBL/GenBank/DDBJ databases">
        <authorList>
            <person name="Sun Q."/>
            <person name="Zhou Y."/>
        </authorList>
    </citation>
    <scope>NUCLEOTIDE SEQUENCE</scope>
    <source>
        <strain evidence="2">CGMCC 1.15425</strain>
    </source>
</reference>
<dbReference type="OrthoDB" id="9809746at2"/>
<dbReference type="Pfam" id="PF00578">
    <property type="entry name" value="AhpC-TSA"/>
    <property type="match status" value="1"/>
</dbReference>
<evidence type="ECO:0000313" key="3">
    <source>
        <dbReference type="Proteomes" id="UP000627715"/>
    </source>
</evidence>
<keyword evidence="3" id="KW-1185">Reference proteome</keyword>
<organism evidence="2 3">
    <name type="scientific">Pseudohongiella nitratireducens</name>
    <dbReference type="NCBI Taxonomy" id="1768907"/>
    <lineage>
        <taxon>Bacteria</taxon>
        <taxon>Pseudomonadati</taxon>
        <taxon>Pseudomonadota</taxon>
        <taxon>Gammaproteobacteria</taxon>
        <taxon>Pseudomonadales</taxon>
        <taxon>Pseudohongiellaceae</taxon>
        <taxon>Pseudohongiella</taxon>
    </lineage>
</organism>
<evidence type="ECO:0000259" key="1">
    <source>
        <dbReference type="PROSITE" id="PS51352"/>
    </source>
</evidence>
<dbReference type="RefSeq" id="WP_068810094.1">
    <property type="nucleotide sequence ID" value="NZ_BMIY01000010.1"/>
</dbReference>
<dbReference type="InterPro" id="IPR013766">
    <property type="entry name" value="Thioredoxin_domain"/>
</dbReference>
<dbReference type="PROSITE" id="PS51352">
    <property type="entry name" value="THIOREDOXIN_2"/>
    <property type="match status" value="1"/>
</dbReference>
<protein>
    <recommendedName>
        <fullName evidence="1">Thioredoxin domain-containing protein</fullName>
    </recommendedName>
</protein>